<feature type="transmembrane region" description="Helical" evidence="1">
    <location>
        <begin position="83"/>
        <end position="104"/>
    </location>
</feature>
<gene>
    <name evidence="2" type="ORF">J2X05_003738</name>
</gene>
<dbReference type="EMBL" id="JAVDVX010000007">
    <property type="protein sequence ID" value="MDR7091703.1"/>
    <property type="molecule type" value="Genomic_DNA"/>
</dbReference>
<keyword evidence="1" id="KW-1133">Transmembrane helix</keyword>
<evidence type="ECO:0000256" key="1">
    <source>
        <dbReference type="SAM" id="Phobius"/>
    </source>
</evidence>
<keyword evidence="1" id="KW-0812">Transmembrane</keyword>
<proteinExistence type="predicted"/>
<name>A0ABU1V2X9_9GAMM</name>
<sequence>MKLINVTARSKLKAAALHFFITSVVALLVWQLIIFWYPGELMQVLDSLVAYKIIIVVELILGPLMTLVIYSPEKSIKELCSDYIVIGVIQLGALVYGVSIVAAARPAFLVLARDRVEIIRPLDIGEFEAGWPEDLPMTPSLFASTQYLCVTFPNDSEGRKKILLSVLAGKDIHRLPQYYRQCLDGEWFKDAKKIELLEDIVKKNDLDVSMLKNALVEFKDCGWYPLVALVEIKTAIVCPDGNNVRAYLDFDPG</sequence>
<organism evidence="2 3">
    <name type="scientific">Cellvibrio fibrivorans</name>
    <dbReference type="NCBI Taxonomy" id="126350"/>
    <lineage>
        <taxon>Bacteria</taxon>
        <taxon>Pseudomonadati</taxon>
        <taxon>Pseudomonadota</taxon>
        <taxon>Gammaproteobacteria</taxon>
        <taxon>Cellvibrionales</taxon>
        <taxon>Cellvibrionaceae</taxon>
        <taxon>Cellvibrio</taxon>
    </lineage>
</organism>
<dbReference type="Proteomes" id="UP001253595">
    <property type="component" value="Unassembled WGS sequence"/>
</dbReference>
<reference evidence="2 3" key="1">
    <citation type="submission" date="2023-07" db="EMBL/GenBank/DDBJ databases">
        <title>Sorghum-associated microbial communities from plants grown in Nebraska, USA.</title>
        <authorList>
            <person name="Schachtman D."/>
        </authorList>
    </citation>
    <scope>NUCLEOTIDE SEQUENCE [LARGE SCALE GENOMIC DNA]</scope>
    <source>
        <strain evidence="2 3">BE190</strain>
    </source>
</reference>
<protein>
    <recommendedName>
        <fullName evidence="4">Pilus assembly protein</fullName>
    </recommendedName>
</protein>
<feature type="transmembrane region" description="Helical" evidence="1">
    <location>
        <begin position="12"/>
        <end position="37"/>
    </location>
</feature>
<evidence type="ECO:0000313" key="3">
    <source>
        <dbReference type="Proteomes" id="UP001253595"/>
    </source>
</evidence>
<evidence type="ECO:0000313" key="2">
    <source>
        <dbReference type="EMBL" id="MDR7091703.1"/>
    </source>
</evidence>
<comment type="caution">
    <text evidence="2">The sequence shown here is derived from an EMBL/GenBank/DDBJ whole genome shotgun (WGS) entry which is preliminary data.</text>
</comment>
<keyword evidence="1" id="KW-0472">Membrane</keyword>
<evidence type="ECO:0008006" key="4">
    <source>
        <dbReference type="Google" id="ProtNLM"/>
    </source>
</evidence>
<dbReference type="RefSeq" id="WP_310075277.1">
    <property type="nucleotide sequence ID" value="NZ_JAVDVX010000007.1"/>
</dbReference>
<feature type="transmembrane region" description="Helical" evidence="1">
    <location>
        <begin position="49"/>
        <end position="71"/>
    </location>
</feature>
<keyword evidence="3" id="KW-1185">Reference proteome</keyword>
<accession>A0ABU1V2X9</accession>